<evidence type="ECO:0000256" key="2">
    <source>
        <dbReference type="SAM" id="Phobius"/>
    </source>
</evidence>
<accession>A0A401WY26</accession>
<reference evidence="3 4" key="1">
    <citation type="submission" date="2016-06" db="EMBL/GenBank/DDBJ databases">
        <title>Acetobacter pasteurianus NBRC 3188 whole genome sequencing project.</title>
        <authorList>
            <person name="Matsutani M."/>
            <person name="Shiwa Y."/>
            <person name="Okamoto-Kainuma A."/>
            <person name="Ishikawa M."/>
            <person name="Koizumi Y."/>
            <person name="Yoshikawa H."/>
            <person name="Yakushi T."/>
            <person name="Matsushita K."/>
        </authorList>
    </citation>
    <scope>NUCLEOTIDE SEQUENCE [LARGE SCALE GENOMIC DNA]</scope>
    <source>
        <strain evidence="3 4">NBRC 3188</strain>
    </source>
</reference>
<sequence length="523" mass="57402">MADADASLNSGDNTEHRGSFLDVGGKQFAIGLTWYFIPHERAKESAKRQAHATGCDLYCLNKYVDGSSIQCGLGSTADHQKPKMPPLATAFLQVADGSNILACLNTDQGADDEFYLVAIREGAILSSHDGLINGLDAARSALAELLSDEVEWDQIIVSQEFEDISSQISMAEDAELTTTTLLDLFSDVKKFSITLKSANSSNFVNYLTATVLLGVVIGGIYWMYERHEESKRKAAILAEMKAKQKHKKVGVIVPLPVFPWEGVVHGIYPIDACIEAIKETPIVLAGWNTKVISCRPVNDTDPSDNLWEIQSILDRTYGSISWLPYEFNVGNAHPSIKEAGKNFVVSRPVHFHFPKQNVMGHDIKTDSTIVIRRHLIENFEERGVPITSDTIVGTTYRKPGTHGRTDRFSIEKHVSFSFETSFDPVDLYQYIAPIPALRADEVSFDPNTLTWKISATAYERLPIPVISGVIFAQESLEEHRAKLKIKKSEAGGGAPTESKNQAPVPNSSGMKSASKSGVNSGAQ</sequence>
<dbReference type="Pfam" id="PF06864">
    <property type="entry name" value="PAP_PilO"/>
    <property type="match status" value="1"/>
</dbReference>
<evidence type="ECO:0000313" key="3">
    <source>
        <dbReference type="EMBL" id="GCD54204.1"/>
    </source>
</evidence>
<protein>
    <submittedName>
        <fullName evidence="3">Uncharacterized protein</fullName>
    </submittedName>
</protein>
<keyword evidence="2" id="KW-0812">Transmembrane</keyword>
<dbReference type="AlphaFoldDB" id="A0A401WY26"/>
<dbReference type="RefSeq" id="WP_124296507.1">
    <property type="nucleotide sequence ID" value="NZ_BDES01000078.1"/>
</dbReference>
<dbReference type="Proteomes" id="UP000287300">
    <property type="component" value="Unassembled WGS sequence"/>
</dbReference>
<keyword evidence="2" id="KW-0472">Membrane</keyword>
<evidence type="ECO:0000256" key="1">
    <source>
        <dbReference type="SAM" id="MobiDB-lite"/>
    </source>
</evidence>
<keyword evidence="2" id="KW-1133">Transmembrane helix</keyword>
<proteinExistence type="predicted"/>
<feature type="region of interest" description="Disordered" evidence="1">
    <location>
        <begin position="483"/>
        <end position="523"/>
    </location>
</feature>
<evidence type="ECO:0000313" key="4">
    <source>
        <dbReference type="Proteomes" id="UP000287300"/>
    </source>
</evidence>
<feature type="transmembrane region" description="Helical" evidence="2">
    <location>
        <begin position="203"/>
        <end position="224"/>
    </location>
</feature>
<comment type="caution">
    <text evidence="3">The sequence shown here is derived from an EMBL/GenBank/DDBJ whole genome shotgun (WGS) entry which is preliminary data.</text>
</comment>
<name>A0A401WY26_ACEPA</name>
<feature type="compositionally biased region" description="Polar residues" evidence="1">
    <location>
        <begin position="497"/>
        <end position="523"/>
    </location>
</feature>
<dbReference type="InterPro" id="IPR009663">
    <property type="entry name" value="PAP_PilO"/>
</dbReference>
<organism evidence="3 4">
    <name type="scientific">Acetobacter pasteurianus NBRC 3188</name>
    <dbReference type="NCBI Taxonomy" id="1226663"/>
    <lineage>
        <taxon>Bacteria</taxon>
        <taxon>Pseudomonadati</taxon>
        <taxon>Pseudomonadota</taxon>
        <taxon>Alphaproteobacteria</taxon>
        <taxon>Acetobacterales</taxon>
        <taxon>Acetobacteraceae</taxon>
        <taxon>Acetobacter</taxon>
    </lineage>
</organism>
<gene>
    <name evidence="3" type="ORF">NBRC3188_2901</name>
</gene>
<dbReference type="EMBL" id="BDES01000078">
    <property type="protein sequence ID" value="GCD54204.1"/>
    <property type="molecule type" value="Genomic_DNA"/>
</dbReference>